<dbReference type="EMBL" id="CH991546">
    <property type="protein sequence ID" value="EDQ90913.1"/>
    <property type="molecule type" value="Genomic_DNA"/>
</dbReference>
<dbReference type="FunFam" id="3.90.1750.10:FF:000003">
    <property type="entry name" value="E3 ubiquitin-protein ligase UPL1"/>
    <property type="match status" value="1"/>
</dbReference>
<feature type="domain" description="HECT" evidence="8">
    <location>
        <begin position="94"/>
        <end position="431"/>
    </location>
</feature>
<sequence>MPGQLSAPNDRELRFLQFLEAHASVINDIVRKRPELLGKRPYSLLTRFPTILDFEVKEKFFRKKIKPDRHRRVPLRIRRDYLFEDSYQRVMQLNAGELRGRLNVQFQGEEGIDAGGLLREWYYTISQSIMNPNYALFCQSTPGSETYQPNQHSSINVDHLRYFQFCGRVVAKAIFDHQLLDCHFTRAFYKQILGMHVSWRDLAAVDSSLYKNLLFILENDVTPFEGDFTFSLDVDRFGKLETIDLKPGGRDLNVTEENKKEYVRLVADMKLTEAIKDQIKAFQKGFYEVIPQTDIALFNESELELLISGLPEVDIDDLRANTDYHSGLSASTPVIQWFWRAVRSFSRDERIKLIQFVTGTGRIPVGGFSKLVGMSGPQKFNIQKDRSGPQRLPQAHTCFNQLDLPEYESYEQLREALKLAIMEASEGFGFG</sequence>
<dbReference type="GO" id="GO:0061630">
    <property type="term" value="F:ubiquitin protein ligase activity"/>
    <property type="evidence" value="ECO:0007669"/>
    <property type="project" value="UniProtKB-EC"/>
</dbReference>
<evidence type="ECO:0000256" key="6">
    <source>
        <dbReference type="ARBA" id="ARBA00034494"/>
    </source>
</evidence>
<evidence type="ECO:0000256" key="2">
    <source>
        <dbReference type="ARBA" id="ARBA00004906"/>
    </source>
</evidence>
<protein>
    <recommendedName>
        <fullName evidence="3">HECT-type E3 ubiquitin transferase</fullName>
        <ecNumber evidence="3">2.3.2.26</ecNumber>
    </recommendedName>
</protein>
<dbReference type="PROSITE" id="PS50237">
    <property type="entry name" value="HECT"/>
    <property type="match status" value="1"/>
</dbReference>
<dbReference type="Gene3D" id="3.30.2410.10">
    <property type="entry name" value="Hect, E3 ligase catalytic domain"/>
    <property type="match status" value="1"/>
</dbReference>
<evidence type="ECO:0000256" key="4">
    <source>
        <dbReference type="ARBA" id="ARBA00022679"/>
    </source>
</evidence>
<keyword evidence="10" id="KW-1185">Reference proteome</keyword>
<dbReference type="RefSeq" id="XP_001744210.1">
    <property type="nucleotide sequence ID" value="XM_001744158.1"/>
</dbReference>
<evidence type="ECO:0000256" key="3">
    <source>
        <dbReference type="ARBA" id="ARBA00012485"/>
    </source>
</evidence>
<comment type="similarity">
    <text evidence="6">Belongs to the UPL family. TOM1/PTR1 subfamily.</text>
</comment>
<dbReference type="Gene3D" id="3.90.1750.10">
    <property type="entry name" value="Hect, E3 ligase catalytic domains"/>
    <property type="match status" value="1"/>
</dbReference>
<dbReference type="SMART" id="SM00119">
    <property type="entry name" value="HECTc"/>
    <property type="match status" value="1"/>
</dbReference>
<dbReference type="STRING" id="81824.A9UUJ4"/>
<dbReference type="FunFam" id="3.30.2160.10:FF:000001">
    <property type="entry name" value="E3 ubiquitin-protein ligase NEDD4-like"/>
    <property type="match status" value="1"/>
</dbReference>
<dbReference type="KEGG" id="mbr:MONBRDRAFT_15591"/>
<comment type="pathway">
    <text evidence="2">Protein modification; protein ubiquitination.</text>
</comment>
<dbReference type="Proteomes" id="UP000001357">
    <property type="component" value="Unassembled WGS sequence"/>
</dbReference>
<organism evidence="9 10">
    <name type="scientific">Monosiga brevicollis</name>
    <name type="common">Choanoflagellate</name>
    <dbReference type="NCBI Taxonomy" id="81824"/>
    <lineage>
        <taxon>Eukaryota</taxon>
        <taxon>Choanoflagellata</taxon>
        <taxon>Craspedida</taxon>
        <taxon>Salpingoecidae</taxon>
        <taxon>Monosiga</taxon>
    </lineage>
</organism>
<dbReference type="InterPro" id="IPR000569">
    <property type="entry name" value="HECT_dom"/>
</dbReference>
<dbReference type="GeneID" id="5889398"/>
<proteinExistence type="inferred from homology"/>
<dbReference type="FunFam" id="3.30.2410.10:FF:000009">
    <property type="entry name" value="Probable E3 ubiquitin-protein ligase HECTD2"/>
    <property type="match status" value="1"/>
</dbReference>
<comment type="catalytic activity">
    <reaction evidence="1">
        <text>S-ubiquitinyl-[E2 ubiquitin-conjugating enzyme]-L-cysteine + [acceptor protein]-L-lysine = [E2 ubiquitin-conjugating enzyme]-L-cysteine + N(6)-ubiquitinyl-[acceptor protein]-L-lysine.</text>
        <dbReference type="EC" id="2.3.2.26"/>
    </reaction>
</comment>
<dbReference type="InParanoid" id="A9UUJ4"/>
<dbReference type="eggNOG" id="KOG0939">
    <property type="taxonomic scope" value="Eukaryota"/>
</dbReference>
<dbReference type="CDD" id="cd00078">
    <property type="entry name" value="HECTc"/>
    <property type="match status" value="1"/>
</dbReference>
<dbReference type="PANTHER" id="PTHR11254">
    <property type="entry name" value="HECT DOMAIN UBIQUITIN-PROTEIN LIGASE"/>
    <property type="match status" value="1"/>
</dbReference>
<evidence type="ECO:0000259" key="8">
    <source>
        <dbReference type="PROSITE" id="PS50237"/>
    </source>
</evidence>
<dbReference type="InterPro" id="IPR050409">
    <property type="entry name" value="E3_ubiq-protein_ligase"/>
</dbReference>
<keyword evidence="5 7" id="KW-0833">Ubl conjugation pathway</keyword>
<dbReference type="EC" id="2.3.2.26" evidence="3"/>
<evidence type="ECO:0000256" key="5">
    <source>
        <dbReference type="ARBA" id="ARBA00022786"/>
    </source>
</evidence>
<evidence type="ECO:0000256" key="1">
    <source>
        <dbReference type="ARBA" id="ARBA00000885"/>
    </source>
</evidence>
<keyword evidence="4" id="KW-0808">Transferase</keyword>
<dbReference type="Gene3D" id="3.30.2160.10">
    <property type="entry name" value="Hect, E3 ligase catalytic domain"/>
    <property type="match status" value="1"/>
</dbReference>
<evidence type="ECO:0000313" key="9">
    <source>
        <dbReference type="EMBL" id="EDQ90913.1"/>
    </source>
</evidence>
<gene>
    <name evidence="9" type="ORF">MONBRDRAFT_15591</name>
</gene>
<dbReference type="PANTHER" id="PTHR11254:SF67">
    <property type="entry name" value="E3 UBIQUITIN-PROTEIN LIGASE HUWE1"/>
    <property type="match status" value="1"/>
</dbReference>
<dbReference type="InterPro" id="IPR035983">
    <property type="entry name" value="Hect_E3_ubiquitin_ligase"/>
</dbReference>
<dbReference type="AlphaFoldDB" id="A9UUJ4"/>
<reference evidence="9 10" key="1">
    <citation type="journal article" date="2008" name="Nature">
        <title>The genome of the choanoflagellate Monosiga brevicollis and the origin of metazoans.</title>
        <authorList>
            <consortium name="JGI Sequencing"/>
            <person name="King N."/>
            <person name="Westbrook M.J."/>
            <person name="Young S.L."/>
            <person name="Kuo A."/>
            <person name="Abedin M."/>
            <person name="Chapman J."/>
            <person name="Fairclough S."/>
            <person name="Hellsten U."/>
            <person name="Isogai Y."/>
            <person name="Letunic I."/>
            <person name="Marr M."/>
            <person name="Pincus D."/>
            <person name="Putnam N."/>
            <person name="Rokas A."/>
            <person name="Wright K.J."/>
            <person name="Zuzow R."/>
            <person name="Dirks W."/>
            <person name="Good M."/>
            <person name="Goodstein D."/>
            <person name="Lemons D."/>
            <person name="Li W."/>
            <person name="Lyons J.B."/>
            <person name="Morris A."/>
            <person name="Nichols S."/>
            <person name="Richter D.J."/>
            <person name="Salamov A."/>
            <person name="Bork P."/>
            <person name="Lim W.A."/>
            <person name="Manning G."/>
            <person name="Miller W.T."/>
            <person name="McGinnis W."/>
            <person name="Shapiro H."/>
            <person name="Tjian R."/>
            <person name="Grigoriev I.V."/>
            <person name="Rokhsar D."/>
        </authorList>
    </citation>
    <scope>NUCLEOTIDE SEQUENCE [LARGE SCALE GENOMIC DNA]</scope>
    <source>
        <strain evidence="10">MX1 / ATCC 50154</strain>
    </source>
</reference>
<name>A9UUJ4_MONBE</name>
<evidence type="ECO:0000256" key="7">
    <source>
        <dbReference type="PROSITE-ProRule" id="PRU00104"/>
    </source>
</evidence>
<evidence type="ECO:0000313" key="10">
    <source>
        <dbReference type="Proteomes" id="UP000001357"/>
    </source>
</evidence>
<feature type="active site" description="Glycyl thioester intermediate" evidence="7">
    <location>
        <position position="398"/>
    </location>
</feature>
<dbReference type="OMA" id="MQMGRHQ"/>
<dbReference type="SUPFAM" id="SSF56204">
    <property type="entry name" value="Hect, E3 ligase catalytic domain"/>
    <property type="match status" value="1"/>
</dbReference>
<accession>A9UUJ4</accession>
<dbReference type="Pfam" id="PF00632">
    <property type="entry name" value="HECT"/>
    <property type="match status" value="1"/>
</dbReference>